<sequence>EIRERLGFLLNVGLHYLTLDRSAPSLSGGEAQRIRLASQIGSGLVGVMYILDEPSIGLHQRDNHKLIDTLLKLRDLGNTVLVVEHDEDTMWASDWLIDFGPRAGIHGGMVVAAGTPKDVAANGSLTGGYLSGEYTIAVPEQRRTPKGSLSLRGAVHNNLRNVDVDFPLGVMVAVTGVSGSGKSSLITETLYPALAARLNRAQVRAGKHEALDGLEQLDKVISIDQQPIGRTPRSNPATYVKLFDMIREVFSISPEAKLRGYEPGRFSFNVKGGRCEACEGHGEKKIEMHFLADVWVTCTVCKGKRYNRETLQVKYKGKSIADVLEMDVETALEFFENVPRIRRILQTLHDVGLDYIKLGQSATTLSGGEAQRVKLAKELCRVATGRTIYILDEPTTGLHFADVQHLLSVLHRLVDAGNTVLVIEHNLDVIKSSDWVIDLGPEGGAGGGMVLGTGLPEDVARIEASHTGKFLDEILTRSRKAPVQHEANGDELLSFEEDYCDPDLPTVAESLAAETA</sequence>
<keyword evidence="12" id="KW-0238">DNA-binding</keyword>
<evidence type="ECO:0000256" key="4">
    <source>
        <dbReference type="ARBA" id="ARBA00022737"/>
    </source>
</evidence>
<evidence type="ECO:0000256" key="15">
    <source>
        <dbReference type="ARBA" id="ARBA00039316"/>
    </source>
</evidence>
<dbReference type="EMBL" id="CADCTR010000347">
    <property type="protein sequence ID" value="CAA9234632.1"/>
    <property type="molecule type" value="Genomic_DNA"/>
</dbReference>
<keyword evidence="6" id="KW-0227">DNA damage</keyword>
<dbReference type="Gene3D" id="3.40.50.300">
    <property type="entry name" value="P-loop containing nucleotide triphosphate hydrolases"/>
    <property type="match status" value="2"/>
</dbReference>
<evidence type="ECO:0000256" key="7">
    <source>
        <dbReference type="ARBA" id="ARBA00022769"/>
    </source>
</evidence>
<dbReference type="GO" id="GO:0004518">
    <property type="term" value="F:nuclease activity"/>
    <property type="evidence" value="ECO:0007669"/>
    <property type="project" value="UniProtKB-KW"/>
</dbReference>
<dbReference type="GO" id="GO:0006289">
    <property type="term" value="P:nucleotide-excision repair"/>
    <property type="evidence" value="ECO:0007669"/>
    <property type="project" value="InterPro"/>
</dbReference>
<evidence type="ECO:0000256" key="3">
    <source>
        <dbReference type="ARBA" id="ARBA00022723"/>
    </source>
</evidence>
<evidence type="ECO:0000313" key="18">
    <source>
        <dbReference type="EMBL" id="CAA9234632.1"/>
    </source>
</evidence>
<dbReference type="GO" id="GO:0016887">
    <property type="term" value="F:ATP hydrolysis activity"/>
    <property type="evidence" value="ECO:0007669"/>
    <property type="project" value="InterPro"/>
</dbReference>
<dbReference type="InterPro" id="IPR004602">
    <property type="entry name" value="UvrA"/>
</dbReference>
<keyword evidence="4" id="KW-0677">Repeat</keyword>
<dbReference type="GO" id="GO:0003677">
    <property type="term" value="F:DNA binding"/>
    <property type="evidence" value="ECO:0007669"/>
    <property type="project" value="UniProtKB-KW"/>
</dbReference>
<dbReference type="PANTHER" id="PTHR43152:SF3">
    <property type="entry name" value="UVRABC SYSTEM PROTEIN A"/>
    <property type="match status" value="1"/>
</dbReference>
<feature type="domain" description="ABC transporter" evidence="17">
    <location>
        <begin position="136"/>
        <end position="472"/>
    </location>
</feature>
<dbReference type="InterPro" id="IPR003439">
    <property type="entry name" value="ABC_transporter-like_ATP-bd"/>
</dbReference>
<dbReference type="GO" id="GO:0005524">
    <property type="term" value="F:ATP binding"/>
    <property type="evidence" value="ECO:0007669"/>
    <property type="project" value="UniProtKB-KW"/>
</dbReference>
<keyword evidence="11" id="KW-0267">Excision nuclease</keyword>
<evidence type="ECO:0000256" key="2">
    <source>
        <dbReference type="ARBA" id="ARBA00022490"/>
    </source>
</evidence>
<dbReference type="GO" id="GO:0008270">
    <property type="term" value="F:zinc ion binding"/>
    <property type="evidence" value="ECO:0007669"/>
    <property type="project" value="UniProtKB-KW"/>
</dbReference>
<dbReference type="GO" id="GO:0009380">
    <property type="term" value="C:excinuclease repair complex"/>
    <property type="evidence" value="ECO:0007669"/>
    <property type="project" value="InterPro"/>
</dbReference>
<comment type="similarity">
    <text evidence="14">Belongs to the ABC transporter superfamily. UvrA family.</text>
</comment>
<evidence type="ECO:0000259" key="17">
    <source>
        <dbReference type="PROSITE" id="PS50893"/>
    </source>
</evidence>
<keyword evidence="5" id="KW-0547">Nucleotide-binding</keyword>
<keyword evidence="9" id="KW-0862">Zinc</keyword>
<evidence type="ECO:0000256" key="5">
    <source>
        <dbReference type="ARBA" id="ARBA00022741"/>
    </source>
</evidence>
<evidence type="ECO:0000256" key="16">
    <source>
        <dbReference type="ARBA" id="ARBA00042156"/>
    </source>
</evidence>
<evidence type="ECO:0000256" key="9">
    <source>
        <dbReference type="ARBA" id="ARBA00022833"/>
    </source>
</evidence>
<dbReference type="FunFam" id="3.40.50.300:FF:000272">
    <property type="entry name" value="UvrABC system protein A"/>
    <property type="match status" value="1"/>
</dbReference>
<protein>
    <recommendedName>
        <fullName evidence="15">UvrABC system protein A</fullName>
    </recommendedName>
    <alternativeName>
        <fullName evidence="16">Excinuclease ABC subunit A</fullName>
    </alternativeName>
</protein>
<feature type="non-terminal residue" evidence="18">
    <location>
        <position position="1"/>
    </location>
</feature>
<dbReference type="PANTHER" id="PTHR43152">
    <property type="entry name" value="UVRABC SYSTEM PROTEIN A"/>
    <property type="match status" value="1"/>
</dbReference>
<keyword evidence="13" id="KW-0234">DNA repair</keyword>
<keyword evidence="3" id="KW-0479">Metal-binding</keyword>
<keyword evidence="7" id="KW-0228">DNA excision</keyword>
<dbReference type="GO" id="GO:0005737">
    <property type="term" value="C:cytoplasm"/>
    <property type="evidence" value="ECO:0007669"/>
    <property type="project" value="UniProtKB-SubCell"/>
</dbReference>
<evidence type="ECO:0000256" key="13">
    <source>
        <dbReference type="ARBA" id="ARBA00023204"/>
    </source>
</evidence>
<gene>
    <name evidence="18" type="ORF">AVDCRST_MAG93-1040</name>
</gene>
<evidence type="ECO:0000256" key="1">
    <source>
        <dbReference type="ARBA" id="ARBA00004496"/>
    </source>
</evidence>
<dbReference type="NCBIfam" id="TIGR00630">
    <property type="entry name" value="uvra"/>
    <property type="match status" value="1"/>
</dbReference>
<dbReference type="Gene3D" id="1.20.1580.10">
    <property type="entry name" value="ABC transporter ATPase like domain"/>
    <property type="match status" value="2"/>
</dbReference>
<keyword evidence="2" id="KW-0963">Cytoplasm</keyword>
<dbReference type="PROSITE" id="PS50893">
    <property type="entry name" value="ABC_TRANSPORTER_2"/>
    <property type="match status" value="1"/>
</dbReference>
<dbReference type="FunFam" id="1.20.1580.10:FF:000002">
    <property type="entry name" value="UvrABC system protein A"/>
    <property type="match status" value="1"/>
</dbReference>
<dbReference type="SUPFAM" id="SSF52540">
    <property type="entry name" value="P-loop containing nucleoside triphosphate hydrolases"/>
    <property type="match status" value="2"/>
</dbReference>
<evidence type="ECO:0000256" key="12">
    <source>
        <dbReference type="ARBA" id="ARBA00023125"/>
    </source>
</evidence>
<name>A0A6J4HV65_9CHLR</name>
<keyword evidence="10" id="KW-0067">ATP-binding</keyword>
<evidence type="ECO:0000256" key="14">
    <source>
        <dbReference type="ARBA" id="ARBA00038000"/>
    </source>
</evidence>
<accession>A0A6J4HV65</accession>
<dbReference type="InterPro" id="IPR027417">
    <property type="entry name" value="P-loop_NTPase"/>
</dbReference>
<evidence type="ECO:0000256" key="6">
    <source>
        <dbReference type="ARBA" id="ARBA00022763"/>
    </source>
</evidence>
<dbReference type="AlphaFoldDB" id="A0A6J4HV65"/>
<organism evidence="18">
    <name type="scientific">uncultured Chloroflexia bacterium</name>
    <dbReference type="NCBI Taxonomy" id="1672391"/>
    <lineage>
        <taxon>Bacteria</taxon>
        <taxon>Bacillati</taxon>
        <taxon>Chloroflexota</taxon>
        <taxon>Chloroflexia</taxon>
        <taxon>environmental samples</taxon>
    </lineage>
</organism>
<dbReference type="InterPro" id="IPR017871">
    <property type="entry name" value="ABC_transporter-like_CS"/>
</dbReference>
<reference evidence="18" key="1">
    <citation type="submission" date="2020-02" db="EMBL/GenBank/DDBJ databases">
        <authorList>
            <person name="Meier V. D."/>
        </authorList>
    </citation>
    <scope>NUCLEOTIDE SEQUENCE</scope>
    <source>
        <strain evidence="18">AVDCRST_MAG93</strain>
    </source>
</reference>
<proteinExistence type="inferred from homology"/>
<keyword evidence="8" id="KW-0863">Zinc-finger</keyword>
<evidence type="ECO:0000256" key="11">
    <source>
        <dbReference type="ARBA" id="ARBA00022881"/>
    </source>
</evidence>
<evidence type="ECO:0000256" key="8">
    <source>
        <dbReference type="ARBA" id="ARBA00022771"/>
    </source>
</evidence>
<evidence type="ECO:0000256" key="10">
    <source>
        <dbReference type="ARBA" id="ARBA00022840"/>
    </source>
</evidence>
<dbReference type="CDD" id="cd03271">
    <property type="entry name" value="ABC_UvrA_II"/>
    <property type="match status" value="1"/>
</dbReference>
<comment type="subcellular location">
    <subcellularLocation>
        <location evidence="1">Cytoplasm</location>
    </subcellularLocation>
</comment>
<dbReference type="Pfam" id="PF00005">
    <property type="entry name" value="ABC_tran"/>
    <property type="match status" value="1"/>
</dbReference>
<dbReference type="PROSITE" id="PS00211">
    <property type="entry name" value="ABC_TRANSPORTER_1"/>
    <property type="match status" value="1"/>
</dbReference>